<dbReference type="InterPro" id="IPR019775">
    <property type="entry name" value="WD40_repeat_CS"/>
</dbReference>
<feature type="coiled-coil region" evidence="27">
    <location>
        <begin position="959"/>
        <end position="993"/>
    </location>
</feature>
<dbReference type="FunFam" id="2.130.10.10:FF:000043">
    <property type="entry name" value="pre-mRNA-processing factor 19"/>
    <property type="match status" value="1"/>
</dbReference>
<dbReference type="InterPro" id="IPR015943">
    <property type="entry name" value="WD40/YVTN_repeat-like_dom_sf"/>
</dbReference>
<evidence type="ECO:0000256" key="12">
    <source>
        <dbReference type="ARBA" id="ARBA00022679"/>
    </source>
</evidence>
<comment type="similarity">
    <text evidence="5">Belongs to the WD repeat PRP19 family.</text>
</comment>
<dbReference type="GO" id="GO:0006397">
    <property type="term" value="P:mRNA processing"/>
    <property type="evidence" value="ECO:0007669"/>
    <property type="project" value="UniProtKB-KW"/>
</dbReference>
<dbReference type="Pfam" id="PF01496">
    <property type="entry name" value="V_ATPase_I"/>
    <property type="match status" value="1"/>
</dbReference>
<keyword evidence="20 28" id="KW-0472">Membrane</keyword>
<proteinExistence type="inferred from homology"/>
<gene>
    <name evidence="30" type="ORF">EXN66_Car009547</name>
</gene>
<dbReference type="FunFam" id="3.30.40.10:FF:000027">
    <property type="entry name" value="Pre-mRNA-processing factor 19, putative"/>
    <property type="match status" value="1"/>
</dbReference>
<dbReference type="InterPro" id="IPR003613">
    <property type="entry name" value="Ubox_domain"/>
</dbReference>
<evidence type="ECO:0000256" key="7">
    <source>
        <dbReference type="ARBA" id="ARBA00012483"/>
    </source>
</evidence>
<sequence>MLCVGEEFHLPVYSTSRTVIFTPHPDGPKRILLEKTMVKDPRYEWTRDKMLVLNEVTQSDQGLYAIKLLSGFTYETVRLIVSDCIKSFHRNYGDSFEHIIPENGSLLEFSPRGAPPEATPIVLWNQTDPQSGGRRRGRLLRGGKVWVAERVKQTDQGNYTVRDRQGKVLIRSTLTVRGYSFNITRFTKESLNLPLFLPVPHAHLIFTPTRYPNESSLGPFDPKPPRGPVQLIREGQITDYDMRYRGLISLGRNGTINEVVIARLTSRHDGVYEIKDEEGNLVSSTWLQVIEKGGRWRALLKSITVPSCMFVSLAGFFLFMKRYPNCSLSQIMAGLRSNRTPPANPPRVNIQNYSQPISEPCDYYSHSPQAGTPRKWTPRASPSHTGYAPVMVETLRVSNEVPEHPCVSPVSNQVFERRLIEKYIAENGTDPMNGQPLSEEQLVDIKVSHPIRPKAPSATSIPAILKSLQDEWDAVMLHSFTLRQQLQTTRQELSHALYQHDAACRVIARLTKEVTAAREALATLKPQAGLVAPQAVPASQPSAAGAGGEPMEISEQVGMTPEIIQKLQDKATILTTERKKGLHSASVPGILALDLCPSDTNKVLTGGADKNVVVFDKNEEQIVATLKGHTKKVTSVIYHPSQSVVFSASPDTTIRVWSVTGGNCVQVIRAHEAGVTGLSLHATGDYLLSSSEDQYWAFSDIQTGRVLTKVTDESAGCALTCAQFHPDGLIFGTGTADSQIKIWDLKERTNVANFPGHSGPVTSIAFSENGYYLATSAQDSSLKLWDLRKLKNFKTITLDNNYEVKSLMFDQSGTYLAVGGSDIRVYICKQWSEVLNFTDHTGLVTGVAFDQLHHSIYRETMGSMFRSEEVCLVQLFLQSGSAYNCVSELGELGLVEFRDLNHNITAFQRKFVGEVRRCEELEKTFAYLEQEINRSLSAGLRGPLLPPCPTPLAPQLRELLTIEEESERLARELKEVSRNRDSLQAQLTELRQYRGVLTITHTLTASQGEMVQWTVFLISYWGDQIGQKVKKICDCFRTQTFAYPASTAEREEILQGLQGRIEDIKSVLSQTETFLQQLLMKTVAVLPQWKVRVQKCKAIQMVLNLCSPSVTDKCLIAEAWCPVAKLPELQSALREGGRKSGSSVDSFYNRLPSSTSPPTLFPLNSFTAGFQNIVDAYGVASYREVNPALYTIITFPFLFAVMFGDVGHGLLMALAALWMVFEERDPKLKNNNNEIWKMMFGGRYLILLMGLFSVYTGAIYNECFSRGLNVFDSGWHVSPMFEKNIWNSSVLEKSQYLSMDPAVAGVFTSPYPFGIDPIWGLANNKLTFLNSYKMKMSVIIGVIHMTFGVILSFFNYLHFGKISKVFFMLIPELLFMLCLFGYLVFMVVFKWIAYTPAQSQIAPSILIHFIDMFLFTENADNPPLYKGQMVVQMVLVVLALCSVPVLLLGMPSYEYILFRRRQRHVEGDRRPLVSDDGCINTHQGEVEGQAAEEEGFDAADVFMHQAIHTIEYCLGCISNTASYLRLWALSLAHAQLSEVLWVMVMRLALRWQGYVGSVILFVIFAFFAVLTVSILLVMEGLSAFLHALRLHWVEFQNKFYSGSGYKLSPFSFSSLINASTAV</sequence>
<dbReference type="Pfam" id="PF24814">
    <property type="entry name" value="WD40_Prp19"/>
    <property type="match status" value="1"/>
</dbReference>
<evidence type="ECO:0000256" key="6">
    <source>
        <dbReference type="ARBA" id="ARBA00009904"/>
    </source>
</evidence>
<evidence type="ECO:0000256" key="1">
    <source>
        <dbReference type="ARBA" id="ARBA00000900"/>
    </source>
</evidence>
<evidence type="ECO:0000256" key="5">
    <source>
        <dbReference type="ARBA" id="ARBA00006388"/>
    </source>
</evidence>
<feature type="repeat" description="WD" evidence="26">
    <location>
        <begin position="719"/>
        <end position="753"/>
    </location>
</feature>
<protein>
    <recommendedName>
        <fullName evidence="8">Pre-mRNA-processing factor 19</fullName>
        <ecNumber evidence="7">2.3.2.27</ecNumber>
    </recommendedName>
    <alternativeName>
        <fullName evidence="24">PRP19/PSO4 homolog</fullName>
    </alternativeName>
    <alternativeName>
        <fullName evidence="25">RING-type E3 ubiquitin transferase PRP19</fullName>
    </alternativeName>
</protein>
<feature type="repeat" description="WD" evidence="26">
    <location>
        <begin position="754"/>
        <end position="795"/>
    </location>
</feature>
<evidence type="ECO:0000256" key="17">
    <source>
        <dbReference type="ARBA" id="ARBA00022786"/>
    </source>
</evidence>
<keyword evidence="18 28" id="KW-1133">Transmembrane helix</keyword>
<feature type="transmembrane region" description="Helical" evidence="28">
    <location>
        <begin position="1430"/>
        <end position="1453"/>
    </location>
</feature>
<feature type="transmembrane region" description="Helical" evidence="28">
    <location>
        <begin position="1197"/>
        <end position="1221"/>
    </location>
</feature>
<dbReference type="PANTHER" id="PTHR11629:SF21">
    <property type="entry name" value="V-TYPE PROTON ATPASE 116 KDA SUBUNIT A 3"/>
    <property type="match status" value="1"/>
</dbReference>
<dbReference type="SMART" id="SM00504">
    <property type="entry name" value="Ubox"/>
    <property type="match status" value="1"/>
</dbReference>
<feature type="transmembrane region" description="Helical" evidence="28">
    <location>
        <begin position="1242"/>
        <end position="1260"/>
    </location>
</feature>
<dbReference type="GO" id="GO:0061630">
    <property type="term" value="F:ubiquitin protein ligase activity"/>
    <property type="evidence" value="ECO:0007669"/>
    <property type="project" value="UniProtKB-EC"/>
</dbReference>
<dbReference type="PROSITE" id="PS50294">
    <property type="entry name" value="WD_REPEATS_REGION"/>
    <property type="match status" value="2"/>
</dbReference>
<dbReference type="GO" id="GO:0006281">
    <property type="term" value="P:DNA repair"/>
    <property type="evidence" value="ECO:0007669"/>
    <property type="project" value="UniProtKB-KW"/>
</dbReference>
<dbReference type="InterPro" id="IPR036322">
    <property type="entry name" value="WD40_repeat_dom_sf"/>
</dbReference>
<keyword evidence="10 26" id="KW-0853">WD repeat</keyword>
<dbReference type="GO" id="GO:0005681">
    <property type="term" value="C:spliceosomal complex"/>
    <property type="evidence" value="ECO:0007669"/>
    <property type="project" value="UniProtKB-KW"/>
</dbReference>
<organism evidence="30 31">
    <name type="scientific">Channa argus</name>
    <name type="common">Northern snakehead</name>
    <name type="synonym">Ophicephalus argus</name>
    <dbReference type="NCBI Taxonomy" id="215402"/>
    <lineage>
        <taxon>Eukaryota</taxon>
        <taxon>Metazoa</taxon>
        <taxon>Chordata</taxon>
        <taxon>Craniata</taxon>
        <taxon>Vertebrata</taxon>
        <taxon>Euteleostomi</taxon>
        <taxon>Actinopterygii</taxon>
        <taxon>Neopterygii</taxon>
        <taxon>Teleostei</taxon>
        <taxon>Neoteleostei</taxon>
        <taxon>Acanthomorphata</taxon>
        <taxon>Anabantaria</taxon>
        <taxon>Anabantiformes</taxon>
        <taxon>Channoidei</taxon>
        <taxon>Channidae</taxon>
        <taxon>Channa</taxon>
    </lineage>
</organism>
<dbReference type="GO" id="GO:0005654">
    <property type="term" value="C:nucleoplasm"/>
    <property type="evidence" value="ECO:0007669"/>
    <property type="project" value="UniProtKB-SubCell"/>
</dbReference>
<dbReference type="CDD" id="cd00200">
    <property type="entry name" value="WD40"/>
    <property type="match status" value="1"/>
</dbReference>
<dbReference type="PROSITE" id="PS50231">
    <property type="entry name" value="RICIN_B_LECTIN"/>
    <property type="match status" value="1"/>
</dbReference>
<keyword evidence="21" id="KW-0508">mRNA splicing</keyword>
<dbReference type="Gene3D" id="2.130.10.10">
    <property type="entry name" value="YVTN repeat-like/Quinoprotein amine dehydrogenase"/>
    <property type="match status" value="1"/>
</dbReference>
<evidence type="ECO:0000313" key="31">
    <source>
        <dbReference type="Proteomes" id="UP000503349"/>
    </source>
</evidence>
<reference evidence="31" key="2">
    <citation type="submission" date="2019-02" db="EMBL/GenBank/DDBJ databases">
        <title>Opniocepnalus argus Var Kimnra genome.</title>
        <authorList>
            <person name="Zhou C."/>
            <person name="Xiao S."/>
        </authorList>
    </citation>
    <scope>NUCLEOTIDE SEQUENCE [LARGE SCALE GENOMIC DNA]</scope>
</reference>
<keyword evidence="13 28" id="KW-0812">Transmembrane</keyword>
<keyword evidence="31" id="KW-1185">Reference proteome</keyword>
<evidence type="ECO:0000256" key="20">
    <source>
        <dbReference type="ARBA" id="ARBA00023136"/>
    </source>
</evidence>
<dbReference type="GO" id="GO:0016567">
    <property type="term" value="P:protein ubiquitination"/>
    <property type="evidence" value="ECO:0007669"/>
    <property type="project" value="InterPro"/>
</dbReference>
<evidence type="ECO:0000256" key="8">
    <source>
        <dbReference type="ARBA" id="ARBA00015618"/>
    </source>
</evidence>
<evidence type="ECO:0000256" key="14">
    <source>
        <dbReference type="ARBA" id="ARBA00022728"/>
    </source>
</evidence>
<dbReference type="Pfam" id="PF04564">
    <property type="entry name" value="U-box"/>
    <property type="match status" value="1"/>
</dbReference>
<dbReference type="CDD" id="cd16656">
    <property type="entry name" value="RING-Ubox_PRP19"/>
    <property type="match status" value="1"/>
</dbReference>
<keyword evidence="22" id="KW-0234">DNA repair</keyword>
<dbReference type="Gene3D" id="3.30.40.10">
    <property type="entry name" value="Zinc/RING finger domain, C3HC4 (zinc finger)"/>
    <property type="match status" value="1"/>
</dbReference>
<keyword evidence="16" id="KW-0227">DNA damage</keyword>
<dbReference type="Pfam" id="PF08606">
    <property type="entry name" value="Prp19"/>
    <property type="match status" value="1"/>
</dbReference>
<keyword evidence="19" id="KW-0406">Ion transport</keyword>
<evidence type="ECO:0000256" key="10">
    <source>
        <dbReference type="ARBA" id="ARBA00022574"/>
    </source>
</evidence>
<keyword evidence="17" id="KW-0833">Ubl conjugation pathway</keyword>
<feature type="repeat" description="WD" evidence="26">
    <location>
        <begin position="626"/>
        <end position="667"/>
    </location>
</feature>
<evidence type="ECO:0000256" key="28">
    <source>
        <dbReference type="SAM" id="Phobius"/>
    </source>
</evidence>
<dbReference type="PRINTS" id="PR00320">
    <property type="entry name" value="GPROTEINBRPT"/>
</dbReference>
<dbReference type="GO" id="GO:0016471">
    <property type="term" value="C:vacuolar proton-transporting V-type ATPase complex"/>
    <property type="evidence" value="ECO:0007669"/>
    <property type="project" value="TreeGrafter"/>
</dbReference>
<evidence type="ECO:0000256" key="19">
    <source>
        <dbReference type="ARBA" id="ARBA00023065"/>
    </source>
</evidence>
<evidence type="ECO:0000256" key="27">
    <source>
        <dbReference type="SAM" id="Coils"/>
    </source>
</evidence>
<dbReference type="PROSITE" id="PS00678">
    <property type="entry name" value="WD_REPEATS_1"/>
    <property type="match status" value="1"/>
</dbReference>
<dbReference type="InterPro" id="IPR055340">
    <property type="entry name" value="RING-Ubox_PRP19"/>
</dbReference>
<dbReference type="GO" id="GO:0008380">
    <property type="term" value="P:RNA splicing"/>
    <property type="evidence" value="ECO:0007669"/>
    <property type="project" value="UniProtKB-KW"/>
</dbReference>
<evidence type="ECO:0000256" key="18">
    <source>
        <dbReference type="ARBA" id="ARBA00022989"/>
    </source>
</evidence>
<evidence type="ECO:0000256" key="11">
    <source>
        <dbReference type="ARBA" id="ARBA00022664"/>
    </source>
</evidence>
<dbReference type="SUPFAM" id="SSF50978">
    <property type="entry name" value="WD40 repeat-like"/>
    <property type="match status" value="1"/>
</dbReference>
<feature type="transmembrane region" description="Helical" evidence="28">
    <location>
        <begin position="1336"/>
        <end position="1357"/>
    </location>
</feature>
<dbReference type="EC" id="2.3.2.27" evidence="7"/>
<dbReference type="SMART" id="SM00320">
    <property type="entry name" value="WD40"/>
    <property type="match status" value="6"/>
</dbReference>
<dbReference type="InterPro" id="IPR013083">
    <property type="entry name" value="Znf_RING/FYVE/PHD"/>
</dbReference>
<dbReference type="GO" id="GO:0051117">
    <property type="term" value="F:ATPase binding"/>
    <property type="evidence" value="ECO:0007669"/>
    <property type="project" value="TreeGrafter"/>
</dbReference>
<dbReference type="PANTHER" id="PTHR11629">
    <property type="entry name" value="VACUOLAR PROTON ATPASES"/>
    <property type="match status" value="1"/>
</dbReference>
<evidence type="ECO:0000256" key="2">
    <source>
        <dbReference type="ARBA" id="ARBA00004141"/>
    </source>
</evidence>
<keyword evidence="14" id="KW-0747">Spliceosome</keyword>
<feature type="domain" description="U-box" evidence="29">
    <location>
        <begin position="388"/>
        <end position="463"/>
    </location>
</feature>
<dbReference type="PROSITE" id="PS51698">
    <property type="entry name" value="U_BOX"/>
    <property type="match status" value="1"/>
</dbReference>
<evidence type="ECO:0000259" key="29">
    <source>
        <dbReference type="PROSITE" id="PS51698"/>
    </source>
</evidence>
<dbReference type="InterPro" id="IPR013915">
    <property type="entry name" value="Prp19_cc"/>
</dbReference>
<evidence type="ECO:0000256" key="9">
    <source>
        <dbReference type="ARBA" id="ARBA00022448"/>
    </source>
</evidence>
<dbReference type="GO" id="GO:0046961">
    <property type="term" value="F:proton-transporting ATPase activity, rotational mechanism"/>
    <property type="evidence" value="ECO:0007669"/>
    <property type="project" value="InterPro"/>
</dbReference>
<dbReference type="SUPFAM" id="SSF57850">
    <property type="entry name" value="RING/U-box"/>
    <property type="match status" value="1"/>
</dbReference>
<feature type="transmembrane region" description="Helical" evidence="28">
    <location>
        <begin position="1369"/>
        <end position="1393"/>
    </location>
</feature>
<keyword evidence="23" id="KW-0539">Nucleus</keyword>
<evidence type="ECO:0000313" key="30">
    <source>
        <dbReference type="EMBL" id="KAF3693871.1"/>
    </source>
</evidence>
<evidence type="ECO:0000256" key="21">
    <source>
        <dbReference type="ARBA" id="ARBA00023187"/>
    </source>
</evidence>
<evidence type="ECO:0000256" key="3">
    <source>
        <dbReference type="ARBA" id="ARBA00004642"/>
    </source>
</evidence>
<evidence type="ECO:0000256" key="13">
    <source>
        <dbReference type="ARBA" id="ARBA00022692"/>
    </source>
</evidence>
<dbReference type="GO" id="GO:0005886">
    <property type="term" value="C:plasma membrane"/>
    <property type="evidence" value="ECO:0007669"/>
    <property type="project" value="TreeGrafter"/>
</dbReference>
<dbReference type="InterPro" id="IPR002490">
    <property type="entry name" value="V-ATPase_116kDa_su"/>
</dbReference>
<name>A0A6G1PU58_CHAAH</name>
<dbReference type="GO" id="GO:0033179">
    <property type="term" value="C:proton-transporting V-type ATPase, V0 domain"/>
    <property type="evidence" value="ECO:0007669"/>
    <property type="project" value="InterPro"/>
</dbReference>
<evidence type="ECO:0000256" key="16">
    <source>
        <dbReference type="ARBA" id="ARBA00022763"/>
    </source>
</evidence>
<keyword evidence="27" id="KW-0175">Coiled coil</keyword>
<dbReference type="InterPro" id="IPR001680">
    <property type="entry name" value="WD40_rpt"/>
</dbReference>
<keyword evidence="15" id="KW-0677">Repeat</keyword>
<keyword evidence="9" id="KW-0813">Transport</keyword>
<evidence type="ECO:0000256" key="15">
    <source>
        <dbReference type="ARBA" id="ARBA00022737"/>
    </source>
</evidence>
<accession>A0A6G1PU58</accession>
<evidence type="ECO:0000256" key="22">
    <source>
        <dbReference type="ARBA" id="ARBA00023204"/>
    </source>
</evidence>
<dbReference type="InterPro" id="IPR020472">
    <property type="entry name" value="WD40_PAC1"/>
</dbReference>
<dbReference type="GO" id="GO:0007035">
    <property type="term" value="P:vacuolar acidification"/>
    <property type="evidence" value="ECO:0007669"/>
    <property type="project" value="TreeGrafter"/>
</dbReference>
<evidence type="ECO:0000256" key="26">
    <source>
        <dbReference type="PROSITE-ProRule" id="PRU00221"/>
    </source>
</evidence>
<keyword evidence="11" id="KW-0507">mRNA processing</keyword>
<evidence type="ECO:0000256" key="23">
    <source>
        <dbReference type="ARBA" id="ARBA00023242"/>
    </source>
</evidence>
<reference evidence="30 31" key="1">
    <citation type="submission" date="2019-02" db="EMBL/GenBank/DDBJ databases">
        <title>Opniocepnalus argus genome.</title>
        <authorList>
            <person name="Zhou C."/>
            <person name="Xiao S."/>
        </authorList>
    </citation>
    <scope>NUCLEOTIDE SEQUENCE [LARGE SCALE GENOMIC DNA]</scope>
    <source>
        <strain evidence="30">OARG1902GOOAL</strain>
        <tissue evidence="30">Muscle</tissue>
    </source>
</reference>
<comment type="subcellular location">
    <subcellularLocation>
        <location evidence="2">Membrane</location>
        <topology evidence="2">Multi-pass membrane protein</topology>
    </subcellularLocation>
    <subcellularLocation>
        <location evidence="3">Nucleus</location>
        <location evidence="3">Nucleoplasm</location>
    </subcellularLocation>
</comment>
<dbReference type="PROSITE" id="PS50082">
    <property type="entry name" value="WD_REPEATS_2"/>
    <property type="match status" value="3"/>
</dbReference>
<feature type="transmembrane region" description="Helical" evidence="28">
    <location>
        <begin position="1554"/>
        <end position="1578"/>
    </location>
</feature>
<dbReference type="Proteomes" id="UP000503349">
    <property type="component" value="Chromosome 9"/>
</dbReference>
<keyword evidence="12" id="KW-0808">Transferase</keyword>
<dbReference type="EMBL" id="CM015720">
    <property type="protein sequence ID" value="KAF3693871.1"/>
    <property type="molecule type" value="Genomic_DNA"/>
</dbReference>
<evidence type="ECO:0000256" key="24">
    <source>
        <dbReference type="ARBA" id="ARBA00030492"/>
    </source>
</evidence>
<evidence type="ECO:0000256" key="25">
    <source>
        <dbReference type="ARBA" id="ARBA00032682"/>
    </source>
</evidence>
<comment type="catalytic activity">
    <reaction evidence="1">
        <text>S-ubiquitinyl-[E2 ubiquitin-conjugating enzyme]-L-cysteine + [acceptor protein]-L-lysine = [E2 ubiquitin-conjugating enzyme]-L-cysteine + N(6)-ubiquitinyl-[acceptor protein]-L-lysine.</text>
        <dbReference type="EC" id="2.3.2.27"/>
    </reaction>
</comment>
<comment type="similarity">
    <text evidence="6">Belongs to the V-ATPase 116 kDa subunit family.</text>
</comment>
<comment type="pathway">
    <text evidence="4">Protein modification; protein ubiquitination.</text>
</comment>
<evidence type="ECO:0000256" key="4">
    <source>
        <dbReference type="ARBA" id="ARBA00004906"/>
    </source>
</evidence>